<name>A0A9P5Z2G7_9AGAR</name>
<proteinExistence type="inferred from homology"/>
<dbReference type="GO" id="GO:0016301">
    <property type="term" value="F:kinase activity"/>
    <property type="evidence" value="ECO:0007669"/>
    <property type="project" value="UniProtKB-KW"/>
</dbReference>
<keyword evidence="8" id="KW-1185">Reference proteome</keyword>
<gene>
    <name evidence="7" type="ORF">BDN70DRAFT_833661</name>
</gene>
<comment type="similarity">
    <text evidence="2">Belongs to the AIM9 family.</text>
</comment>
<evidence type="ECO:0000256" key="6">
    <source>
        <dbReference type="ARBA" id="ARBA00031849"/>
    </source>
</evidence>
<protein>
    <recommendedName>
        <fullName evidence="3">Altered inheritance of mitochondria protein 9, mitochondrial</fullName>
    </recommendedName>
    <alternativeName>
        <fullName evidence="6">Found in mitochondrial proteome protein 29</fullName>
    </alternativeName>
</protein>
<evidence type="ECO:0000256" key="4">
    <source>
        <dbReference type="ARBA" id="ARBA00022946"/>
    </source>
</evidence>
<evidence type="ECO:0000256" key="1">
    <source>
        <dbReference type="ARBA" id="ARBA00004173"/>
    </source>
</evidence>
<dbReference type="PANTHER" id="PTHR36091">
    <property type="entry name" value="ALTERED INHERITANCE OF MITOCHONDRIA PROTEIN 9, MITOCHONDRIAL"/>
    <property type="match status" value="1"/>
</dbReference>
<keyword evidence="4" id="KW-0809">Transit peptide</keyword>
<organism evidence="7 8">
    <name type="scientific">Pholiota conissans</name>
    <dbReference type="NCBI Taxonomy" id="109636"/>
    <lineage>
        <taxon>Eukaryota</taxon>
        <taxon>Fungi</taxon>
        <taxon>Dikarya</taxon>
        <taxon>Basidiomycota</taxon>
        <taxon>Agaricomycotina</taxon>
        <taxon>Agaricomycetes</taxon>
        <taxon>Agaricomycetidae</taxon>
        <taxon>Agaricales</taxon>
        <taxon>Agaricineae</taxon>
        <taxon>Strophariaceae</taxon>
        <taxon>Pholiota</taxon>
    </lineage>
</organism>
<evidence type="ECO:0000313" key="7">
    <source>
        <dbReference type="EMBL" id="KAF9479942.1"/>
    </source>
</evidence>
<evidence type="ECO:0000256" key="3">
    <source>
        <dbReference type="ARBA" id="ARBA00016197"/>
    </source>
</evidence>
<reference evidence="7" key="1">
    <citation type="submission" date="2020-11" db="EMBL/GenBank/DDBJ databases">
        <authorList>
            <consortium name="DOE Joint Genome Institute"/>
            <person name="Ahrendt S."/>
            <person name="Riley R."/>
            <person name="Andreopoulos W."/>
            <person name="Labutti K."/>
            <person name="Pangilinan J."/>
            <person name="Ruiz-Duenas F.J."/>
            <person name="Barrasa J.M."/>
            <person name="Sanchez-Garcia M."/>
            <person name="Camarero S."/>
            <person name="Miyauchi S."/>
            <person name="Serrano A."/>
            <person name="Linde D."/>
            <person name="Babiker R."/>
            <person name="Drula E."/>
            <person name="Ayuso-Fernandez I."/>
            <person name="Pacheco R."/>
            <person name="Padilla G."/>
            <person name="Ferreira P."/>
            <person name="Barriuso J."/>
            <person name="Kellner H."/>
            <person name="Castanera R."/>
            <person name="Alfaro M."/>
            <person name="Ramirez L."/>
            <person name="Pisabarro A.G."/>
            <person name="Kuo A."/>
            <person name="Tritt A."/>
            <person name="Lipzen A."/>
            <person name="He G."/>
            <person name="Yan M."/>
            <person name="Ng V."/>
            <person name="Cullen D."/>
            <person name="Martin F."/>
            <person name="Rosso M.-N."/>
            <person name="Henrissat B."/>
            <person name="Hibbett D."/>
            <person name="Martinez A.T."/>
            <person name="Grigoriev I.V."/>
        </authorList>
    </citation>
    <scope>NUCLEOTIDE SEQUENCE</scope>
    <source>
        <strain evidence="7">CIRM-BRFM 674</strain>
    </source>
</reference>
<keyword evidence="5" id="KW-0496">Mitochondrion</keyword>
<dbReference type="InterPro" id="IPR011009">
    <property type="entry name" value="Kinase-like_dom_sf"/>
</dbReference>
<comment type="caution">
    <text evidence="7">The sequence shown here is derived from an EMBL/GenBank/DDBJ whole genome shotgun (WGS) entry which is preliminary data.</text>
</comment>
<comment type="subcellular location">
    <subcellularLocation>
        <location evidence="1">Mitochondrion</location>
    </subcellularLocation>
</comment>
<keyword evidence="7" id="KW-0808">Transferase</keyword>
<dbReference type="AlphaFoldDB" id="A0A9P5Z2G7"/>
<dbReference type="OrthoDB" id="2831558at2759"/>
<dbReference type="Proteomes" id="UP000807469">
    <property type="component" value="Unassembled WGS sequence"/>
</dbReference>
<accession>A0A9P5Z2G7</accession>
<keyword evidence="7" id="KW-0418">Kinase</keyword>
<dbReference type="EMBL" id="MU155203">
    <property type="protein sequence ID" value="KAF9479942.1"/>
    <property type="molecule type" value="Genomic_DNA"/>
</dbReference>
<evidence type="ECO:0000256" key="5">
    <source>
        <dbReference type="ARBA" id="ARBA00023128"/>
    </source>
</evidence>
<dbReference type="PANTHER" id="PTHR36091:SF1">
    <property type="entry name" value="ALTERED INHERITANCE OF MITOCHONDRIA PROTEIN 9, MITOCHONDRIAL"/>
    <property type="match status" value="1"/>
</dbReference>
<evidence type="ECO:0000313" key="8">
    <source>
        <dbReference type="Proteomes" id="UP000807469"/>
    </source>
</evidence>
<sequence>MWSRNLVSVSFRKPFEKSRGAFPQIFRRLSKISLASFHPTSVTDNELTSLAPVPQPTSLPTPSCLSLIDSYHNDLFNNSTGRWLYNEEKELASRYQYFDVEQLKHAACDALGSQKCLKLNKIAEGSYNKVFRMYFEDGRTAIARIPSSNLLGNASMITASEVATMEFMRLHDGLIVPLIYAYSKEPSNPVRSPYIIMEDIKGAPMLDDWYELRGDPVRAALFTFANDVKRMNIPVFSQIGSIYFKEDLSLDLQRRPLFLKDDYYDASTIENFRPAVDRFRVGPISDRLWWRTMHDDVDADRGPWNNIADMLLAAIHLEESAILKYKAAPALLSLTRTISLQNLTLVEELLKKAALLAPSISLALQGHRFAGERLAHNVAVHADLSSNNIMVPRDDGTNTVDRFKRLTYIDWQGTSVLPSVLQSDIPALVQYNGNVFKIPADFRKDVPWPEGMDQLGEAEQEIIRAQHRLATRERAYRGALWPKLAPFAATHSHCIYPWITQLPTRILRGVADGPILLRECLINFCQTWDAEECHGPCPISFTNEEIVAHVKELNAHQQYEYNRDQIIGALDADMDGWVSNENYERAQMIVKATREQWDETYCGGPFPLEDGRWSFFLT</sequence>
<dbReference type="GO" id="GO:0005739">
    <property type="term" value="C:mitochondrion"/>
    <property type="evidence" value="ECO:0007669"/>
    <property type="project" value="UniProtKB-SubCell"/>
</dbReference>
<dbReference type="SUPFAM" id="SSF56112">
    <property type="entry name" value="Protein kinase-like (PK-like)"/>
    <property type="match status" value="1"/>
</dbReference>
<dbReference type="InterPro" id="IPR051035">
    <property type="entry name" value="Mito_inheritance_9"/>
</dbReference>
<evidence type="ECO:0000256" key="2">
    <source>
        <dbReference type="ARBA" id="ARBA00005543"/>
    </source>
</evidence>